<keyword evidence="1" id="KW-1133">Transmembrane helix</keyword>
<dbReference type="InterPro" id="IPR014867">
    <property type="entry name" value="Spore_coat_CotH_CotH2/3/7"/>
</dbReference>
<organism evidence="2 3">
    <name type="scientific">[Clostridium] leptum</name>
    <dbReference type="NCBI Taxonomy" id="1535"/>
    <lineage>
        <taxon>Bacteria</taxon>
        <taxon>Bacillati</taxon>
        <taxon>Bacillota</taxon>
        <taxon>Clostridia</taxon>
        <taxon>Eubacteriales</taxon>
        <taxon>Oscillospiraceae</taxon>
        <taxon>Oscillospiraceae incertae sedis</taxon>
    </lineage>
</organism>
<evidence type="ECO:0000313" key="3">
    <source>
        <dbReference type="Proteomes" id="UP000284751"/>
    </source>
</evidence>
<evidence type="ECO:0008006" key="4">
    <source>
        <dbReference type="Google" id="ProtNLM"/>
    </source>
</evidence>
<accession>A0A412AUJ5</accession>
<keyword evidence="1" id="KW-0472">Membrane</keyword>
<evidence type="ECO:0000256" key="1">
    <source>
        <dbReference type="SAM" id="Phobius"/>
    </source>
</evidence>
<dbReference type="Proteomes" id="UP000284751">
    <property type="component" value="Unassembled WGS sequence"/>
</dbReference>
<feature type="transmembrane region" description="Helical" evidence="1">
    <location>
        <begin position="518"/>
        <end position="536"/>
    </location>
</feature>
<name>A0A412AUJ5_9FIRM</name>
<dbReference type="EMBL" id="QRTC01000072">
    <property type="protein sequence ID" value="RGQ35128.1"/>
    <property type="molecule type" value="Genomic_DNA"/>
</dbReference>
<evidence type="ECO:0000313" key="2">
    <source>
        <dbReference type="EMBL" id="RGQ35128.1"/>
    </source>
</evidence>
<comment type="caution">
    <text evidence="2">The sequence shown here is derived from an EMBL/GenBank/DDBJ whole genome shotgun (WGS) entry which is preliminary data.</text>
</comment>
<dbReference type="Pfam" id="PF08757">
    <property type="entry name" value="CotH"/>
    <property type="match status" value="1"/>
</dbReference>
<keyword evidence="1" id="KW-0812">Transmembrane</keyword>
<protein>
    <recommendedName>
        <fullName evidence="4">Spore coat protein CotH</fullName>
    </recommendedName>
</protein>
<dbReference type="AlphaFoldDB" id="A0A412AUJ5"/>
<sequence>MTKSPLEVGTMKKSVKAALAVTLSAVVLCAALGWWQFSQTGFQERQVHHELAQEADPSIGDAEIPEDFIVGDDFTSHLPLVVIDTAGQEIVNYKYYDAEVDAFVEPADVDPYTRMTMSVIDNGSHVNRLGDTPAVQSSGKLKIRGNTSASSKYPKKQYRIKLLTETGEKNSVGLMGMTASDDWILNGTPLDRSHLRNYLAMNIGGMVFPETPDMRYCEAILKTDHGYEYLGLYILYEAVERGEGRVELSRYDESQVQCDFLLRRDRYETEGIILDTYATREGLTEEYLEVQYPPQDRITPETVSWITEQINQIERLLYSENVPDMAEVERYLNVDTFVDYFIINEFFMNYDAGLHSTYLHQRIGDTLEIGPLWDFDGAMDNYDKDLGVFYETAMEVRSYLDALLKVPGFAERVESRYHELRKTVLSQEYLESFIDQAQAFLGNAAARDASRWDAVFAATLPELEEEETGLTVDRTVSSSQKESQRIKDVLALHGEYLDEKIQSLERYTDTWIYGGQNANFLSILFILAFFISIVLIQRVRKN</sequence>
<gene>
    <name evidence="2" type="ORF">DWY99_13030</name>
</gene>
<reference evidence="2 3" key="1">
    <citation type="submission" date="2018-08" db="EMBL/GenBank/DDBJ databases">
        <title>A genome reference for cultivated species of the human gut microbiota.</title>
        <authorList>
            <person name="Zou Y."/>
            <person name="Xue W."/>
            <person name="Luo G."/>
        </authorList>
    </citation>
    <scope>NUCLEOTIDE SEQUENCE [LARGE SCALE GENOMIC DNA]</scope>
    <source>
        <strain evidence="2 3">AF28-26</strain>
    </source>
</reference>
<proteinExistence type="predicted"/>